<evidence type="ECO:0000256" key="2">
    <source>
        <dbReference type="SAM" id="Phobius"/>
    </source>
</evidence>
<sequence>MHEGSSRGYAYSMNWTYWLAGAIALAFIASILIFAAMRDRGRGKEVVSDLPARTAPDPAADPHEPRARG</sequence>
<feature type="compositionally biased region" description="Low complexity" evidence="1">
    <location>
        <begin position="49"/>
        <end position="58"/>
    </location>
</feature>
<accession>A0ABQ2NFR5</accession>
<evidence type="ECO:0000313" key="4">
    <source>
        <dbReference type="Proteomes" id="UP000655410"/>
    </source>
</evidence>
<evidence type="ECO:0000313" key="3">
    <source>
        <dbReference type="EMBL" id="GGO93849.1"/>
    </source>
</evidence>
<protein>
    <submittedName>
        <fullName evidence="3">Uncharacterized protein</fullName>
    </submittedName>
</protein>
<proteinExistence type="predicted"/>
<evidence type="ECO:0000256" key="1">
    <source>
        <dbReference type="SAM" id="MobiDB-lite"/>
    </source>
</evidence>
<dbReference type="Proteomes" id="UP000655410">
    <property type="component" value="Unassembled WGS sequence"/>
</dbReference>
<organism evidence="3 4">
    <name type="scientific">Nocardioides phosphati</name>
    <dbReference type="NCBI Taxonomy" id="1867775"/>
    <lineage>
        <taxon>Bacteria</taxon>
        <taxon>Bacillati</taxon>
        <taxon>Actinomycetota</taxon>
        <taxon>Actinomycetes</taxon>
        <taxon>Propionibacteriales</taxon>
        <taxon>Nocardioidaceae</taxon>
        <taxon>Nocardioides</taxon>
    </lineage>
</organism>
<comment type="caution">
    <text evidence="3">The sequence shown here is derived from an EMBL/GenBank/DDBJ whole genome shotgun (WGS) entry which is preliminary data.</text>
</comment>
<feature type="compositionally biased region" description="Basic and acidic residues" evidence="1">
    <location>
        <begin position="60"/>
        <end position="69"/>
    </location>
</feature>
<keyword evidence="4" id="KW-1185">Reference proteome</keyword>
<feature type="transmembrane region" description="Helical" evidence="2">
    <location>
        <begin position="15"/>
        <end position="35"/>
    </location>
</feature>
<name>A0ABQ2NFR5_9ACTN</name>
<reference evidence="4" key="1">
    <citation type="journal article" date="2019" name="Int. J. Syst. Evol. Microbiol.">
        <title>The Global Catalogue of Microorganisms (GCM) 10K type strain sequencing project: providing services to taxonomists for standard genome sequencing and annotation.</title>
        <authorList>
            <consortium name="The Broad Institute Genomics Platform"/>
            <consortium name="The Broad Institute Genome Sequencing Center for Infectious Disease"/>
            <person name="Wu L."/>
            <person name="Ma J."/>
        </authorList>
    </citation>
    <scope>NUCLEOTIDE SEQUENCE [LARGE SCALE GENOMIC DNA]</scope>
    <source>
        <strain evidence="4">CGMCC 4.7371</strain>
    </source>
</reference>
<keyword evidence="2" id="KW-0812">Transmembrane</keyword>
<keyword evidence="2" id="KW-0472">Membrane</keyword>
<gene>
    <name evidence="3" type="ORF">GCM10011584_33500</name>
</gene>
<keyword evidence="2" id="KW-1133">Transmembrane helix</keyword>
<feature type="region of interest" description="Disordered" evidence="1">
    <location>
        <begin position="45"/>
        <end position="69"/>
    </location>
</feature>
<dbReference type="EMBL" id="BMNI01000014">
    <property type="protein sequence ID" value="GGO93849.1"/>
    <property type="molecule type" value="Genomic_DNA"/>
</dbReference>